<dbReference type="Proteomes" id="UP000288096">
    <property type="component" value="Unassembled WGS sequence"/>
</dbReference>
<organism evidence="5 6">
    <name type="scientific">Desulfonema ishimotonii</name>
    <dbReference type="NCBI Taxonomy" id="45657"/>
    <lineage>
        <taxon>Bacteria</taxon>
        <taxon>Pseudomonadati</taxon>
        <taxon>Thermodesulfobacteriota</taxon>
        <taxon>Desulfobacteria</taxon>
        <taxon>Desulfobacterales</taxon>
        <taxon>Desulfococcaceae</taxon>
        <taxon>Desulfonema</taxon>
    </lineage>
</organism>
<name>A0A401G3G5_9BACT</name>
<dbReference type="PROSITE" id="PS50862">
    <property type="entry name" value="AA_TRNA_LIGASE_II"/>
    <property type="match status" value="1"/>
</dbReference>
<dbReference type="EMBL" id="BEXT01000001">
    <property type="protein sequence ID" value="GBC63788.1"/>
    <property type="molecule type" value="Genomic_DNA"/>
</dbReference>
<dbReference type="NCBIfam" id="TIGR00462">
    <property type="entry name" value="genX"/>
    <property type="match status" value="1"/>
</dbReference>
<dbReference type="GO" id="GO:0006430">
    <property type="term" value="P:lysyl-tRNA aminoacylation"/>
    <property type="evidence" value="ECO:0007669"/>
    <property type="project" value="InterPro"/>
</dbReference>
<dbReference type="PANTHER" id="PTHR42918">
    <property type="entry name" value="LYSYL-TRNA SYNTHETASE"/>
    <property type="match status" value="1"/>
</dbReference>
<evidence type="ECO:0000313" key="5">
    <source>
        <dbReference type="EMBL" id="GBC63788.1"/>
    </source>
</evidence>
<keyword evidence="2" id="KW-0547">Nucleotide-binding</keyword>
<dbReference type="InterPro" id="IPR004525">
    <property type="entry name" value="EpmA"/>
</dbReference>
<dbReference type="GO" id="GO:0005829">
    <property type="term" value="C:cytosol"/>
    <property type="evidence" value="ECO:0007669"/>
    <property type="project" value="TreeGrafter"/>
</dbReference>
<dbReference type="GO" id="GO:0000049">
    <property type="term" value="F:tRNA binding"/>
    <property type="evidence" value="ECO:0007669"/>
    <property type="project" value="TreeGrafter"/>
</dbReference>
<gene>
    <name evidence="5" type="ORF">DENIS_4786</name>
</gene>
<dbReference type="AlphaFoldDB" id="A0A401G3G5"/>
<dbReference type="InterPro" id="IPR006195">
    <property type="entry name" value="aa-tRNA-synth_II"/>
</dbReference>
<accession>A0A401G3G5</accession>
<reference evidence="6" key="1">
    <citation type="submission" date="2017-11" db="EMBL/GenBank/DDBJ databases">
        <authorList>
            <person name="Watanabe M."/>
            <person name="Kojima H."/>
        </authorList>
    </citation>
    <scope>NUCLEOTIDE SEQUENCE [LARGE SCALE GENOMIC DNA]</scope>
    <source>
        <strain evidence="6">Tokyo 01</strain>
    </source>
</reference>
<keyword evidence="6" id="KW-1185">Reference proteome</keyword>
<dbReference type="PANTHER" id="PTHR42918:SF6">
    <property type="entry name" value="ELONGATION FACTOR P--(R)-BETA-LYSINE LIGASE"/>
    <property type="match status" value="1"/>
</dbReference>
<keyword evidence="3" id="KW-0067">ATP-binding</keyword>
<dbReference type="Pfam" id="PF00152">
    <property type="entry name" value="tRNA-synt_2"/>
    <property type="match status" value="1"/>
</dbReference>
<protein>
    <submittedName>
        <fullName evidence="5">EF-P lysine aminoacylase GenX</fullName>
    </submittedName>
</protein>
<dbReference type="GO" id="GO:0004824">
    <property type="term" value="F:lysine-tRNA ligase activity"/>
    <property type="evidence" value="ECO:0007669"/>
    <property type="project" value="InterPro"/>
</dbReference>
<dbReference type="SUPFAM" id="SSF55681">
    <property type="entry name" value="Class II aaRS and biotin synthetases"/>
    <property type="match status" value="1"/>
</dbReference>
<keyword evidence="1" id="KW-0436">Ligase</keyword>
<sequence>MIQAVRRFFTDRDFLEVETPNRIPAPAPEAHIDAVPSDGWFLHTSPELCMKRLLASGYPRIFQICKCFRRGERGQRHLTEFTLLEWYEAGADYIAMMAQCEALIRFAARETGVGDTLTCGGDRVDLRLPWDRLTVREAFKRFSPVPMDEALATDRFDEMIGCEIEPHLGRKRPVFLYDYPASCGALARLKPADPSVAERFELYICGLELCNAFTELTDPDEQRRRFEAEQALREEMGKTAYPTAERFLSALEFMPDAAGNALGLDRLAMLFADAPAIDDVVAFTPEEL</sequence>
<dbReference type="InterPro" id="IPR045864">
    <property type="entry name" value="aa-tRNA-synth_II/BPL/LPL"/>
</dbReference>
<proteinExistence type="predicted"/>
<dbReference type="GO" id="GO:0005524">
    <property type="term" value="F:ATP binding"/>
    <property type="evidence" value="ECO:0007669"/>
    <property type="project" value="UniProtKB-KW"/>
</dbReference>
<evidence type="ECO:0000256" key="1">
    <source>
        <dbReference type="ARBA" id="ARBA00022598"/>
    </source>
</evidence>
<evidence type="ECO:0000256" key="2">
    <source>
        <dbReference type="ARBA" id="ARBA00022741"/>
    </source>
</evidence>
<reference evidence="6" key="2">
    <citation type="submission" date="2019-01" db="EMBL/GenBank/DDBJ databases">
        <title>Genome sequence of Desulfonema ishimotonii strain Tokyo 01.</title>
        <authorList>
            <person name="Fukui M."/>
        </authorList>
    </citation>
    <scope>NUCLEOTIDE SEQUENCE [LARGE SCALE GENOMIC DNA]</scope>
    <source>
        <strain evidence="6">Tokyo 01</strain>
    </source>
</reference>
<dbReference type="InterPro" id="IPR004364">
    <property type="entry name" value="Aa-tRNA-synt_II"/>
</dbReference>
<evidence type="ECO:0000313" key="6">
    <source>
        <dbReference type="Proteomes" id="UP000288096"/>
    </source>
</evidence>
<dbReference type="Gene3D" id="3.30.930.10">
    <property type="entry name" value="Bira Bifunctional Protein, Domain 2"/>
    <property type="match status" value="1"/>
</dbReference>
<evidence type="ECO:0000259" key="4">
    <source>
        <dbReference type="PROSITE" id="PS50862"/>
    </source>
</evidence>
<evidence type="ECO:0000256" key="3">
    <source>
        <dbReference type="ARBA" id="ARBA00022840"/>
    </source>
</evidence>
<comment type="caution">
    <text evidence="5">The sequence shown here is derived from an EMBL/GenBank/DDBJ whole genome shotgun (WGS) entry which is preliminary data.</text>
</comment>
<feature type="domain" description="Aminoacyl-transfer RNA synthetases class-II family profile" evidence="4">
    <location>
        <begin position="1"/>
        <end position="285"/>
    </location>
</feature>